<accession>A0ABT6SXM2</accession>
<keyword evidence="1" id="KW-0472">Membrane</keyword>
<evidence type="ECO:0000313" key="3">
    <source>
        <dbReference type="Proteomes" id="UP001237105"/>
    </source>
</evidence>
<sequence>MPAVGGWTRPLSWHCRPCPSGEVVHTLLLLLLLLLLLTMLTELNASV</sequence>
<keyword evidence="1" id="KW-1133">Transmembrane helix</keyword>
<evidence type="ECO:0000256" key="1">
    <source>
        <dbReference type="SAM" id="Phobius"/>
    </source>
</evidence>
<organism evidence="2 3">
    <name type="scientific">Streptomyces luteolus</name>
    <dbReference type="NCBI Taxonomy" id="3043615"/>
    <lineage>
        <taxon>Bacteria</taxon>
        <taxon>Bacillati</taxon>
        <taxon>Actinomycetota</taxon>
        <taxon>Actinomycetes</taxon>
        <taxon>Kitasatosporales</taxon>
        <taxon>Streptomycetaceae</taxon>
        <taxon>Streptomyces</taxon>
    </lineage>
</organism>
<name>A0ABT6SXM2_9ACTN</name>
<dbReference type="RefSeq" id="WP_282536224.1">
    <property type="nucleotide sequence ID" value="NZ_JASCIS010000016.1"/>
</dbReference>
<dbReference type="EMBL" id="JASCIS010000016">
    <property type="protein sequence ID" value="MDI3420341.1"/>
    <property type="molecule type" value="Genomic_DNA"/>
</dbReference>
<proteinExistence type="predicted"/>
<comment type="caution">
    <text evidence="2">The sequence shown here is derived from an EMBL/GenBank/DDBJ whole genome shotgun (WGS) entry which is preliminary data.</text>
</comment>
<keyword evidence="3" id="KW-1185">Reference proteome</keyword>
<reference evidence="2 3" key="1">
    <citation type="submission" date="2023-05" db="EMBL/GenBank/DDBJ databases">
        <title>Draft genome sequence of Streptomyces sp. B-S-A12 isolated from a cave soil in Thailand.</title>
        <authorList>
            <person name="Chamroensaksri N."/>
            <person name="Muangham S."/>
        </authorList>
    </citation>
    <scope>NUCLEOTIDE SEQUENCE [LARGE SCALE GENOMIC DNA]</scope>
    <source>
        <strain evidence="2 3">B-S-A12</strain>
    </source>
</reference>
<dbReference type="Proteomes" id="UP001237105">
    <property type="component" value="Unassembled WGS sequence"/>
</dbReference>
<feature type="transmembrane region" description="Helical" evidence="1">
    <location>
        <begin position="23"/>
        <end position="41"/>
    </location>
</feature>
<evidence type="ECO:0000313" key="2">
    <source>
        <dbReference type="EMBL" id="MDI3420341.1"/>
    </source>
</evidence>
<protein>
    <submittedName>
        <fullName evidence="2">Uncharacterized protein</fullName>
    </submittedName>
</protein>
<gene>
    <name evidence="2" type="ORF">QIT00_17560</name>
</gene>
<keyword evidence="1" id="KW-0812">Transmembrane</keyword>